<feature type="transmembrane region" description="Helical" evidence="7">
    <location>
        <begin position="873"/>
        <end position="891"/>
    </location>
</feature>
<dbReference type="AlphaFoldDB" id="A0A553PA78"/>
<feature type="transmembrane region" description="Helical" evidence="7">
    <location>
        <begin position="755"/>
        <end position="774"/>
    </location>
</feature>
<gene>
    <name evidence="9" type="ORF">TCAL_01645</name>
</gene>
<dbReference type="InterPro" id="IPR000195">
    <property type="entry name" value="Rab-GAP-TBC_dom"/>
</dbReference>
<dbReference type="Gene3D" id="1.10.10.750">
    <property type="entry name" value="Ypt/Rab-GAP domain of gyp1p, domain 1"/>
    <property type="match status" value="1"/>
</dbReference>
<dbReference type="InterPro" id="IPR035969">
    <property type="entry name" value="Rab-GAP_TBC_sf"/>
</dbReference>
<feature type="transmembrane region" description="Helical" evidence="7">
    <location>
        <begin position="714"/>
        <end position="735"/>
    </location>
</feature>
<evidence type="ECO:0000259" key="8">
    <source>
        <dbReference type="PROSITE" id="PS50086"/>
    </source>
</evidence>
<evidence type="ECO:0000256" key="3">
    <source>
        <dbReference type="ARBA" id="ARBA00022692"/>
    </source>
</evidence>
<evidence type="ECO:0000313" key="9">
    <source>
        <dbReference type="EMBL" id="TRY74584.1"/>
    </source>
</evidence>
<comment type="caution">
    <text evidence="9">The sequence shown here is derived from an EMBL/GenBank/DDBJ whole genome shotgun (WGS) entry which is preliminary data.</text>
</comment>
<evidence type="ECO:0000313" key="10">
    <source>
        <dbReference type="Proteomes" id="UP000318571"/>
    </source>
</evidence>
<dbReference type="STRING" id="6832.A0A553PA78"/>
<proteinExistence type="inferred from homology"/>
<comment type="subcellular location">
    <subcellularLocation>
        <location evidence="1">Membrane</location>
        <topology evidence="1">Multi-pass membrane protein</topology>
    </subcellularLocation>
</comment>
<feature type="compositionally biased region" description="Low complexity" evidence="6">
    <location>
        <begin position="15"/>
        <end position="26"/>
    </location>
</feature>
<dbReference type="InterPro" id="IPR005016">
    <property type="entry name" value="TDE1/TMS"/>
</dbReference>
<evidence type="ECO:0000256" key="1">
    <source>
        <dbReference type="ARBA" id="ARBA00004141"/>
    </source>
</evidence>
<reference evidence="9 10" key="1">
    <citation type="journal article" date="2018" name="Nat. Ecol. Evol.">
        <title>Genomic signatures of mitonuclear coevolution across populations of Tigriopus californicus.</title>
        <authorList>
            <person name="Barreto F.S."/>
            <person name="Watson E.T."/>
            <person name="Lima T.G."/>
            <person name="Willett C.S."/>
            <person name="Edmands S."/>
            <person name="Li W."/>
            <person name="Burton R.S."/>
        </authorList>
    </citation>
    <scope>NUCLEOTIDE SEQUENCE [LARGE SCALE GENOMIC DNA]</scope>
    <source>
        <strain evidence="9 10">San Diego</strain>
    </source>
</reference>
<dbReference type="Gene3D" id="1.10.472.80">
    <property type="entry name" value="Ypt/Rab-GAP domain of gyp1p, domain 3"/>
    <property type="match status" value="1"/>
</dbReference>
<dbReference type="EMBL" id="VCGU01000005">
    <property type="protein sequence ID" value="TRY74584.1"/>
    <property type="molecule type" value="Genomic_DNA"/>
</dbReference>
<evidence type="ECO:0000256" key="6">
    <source>
        <dbReference type="SAM" id="MobiDB-lite"/>
    </source>
</evidence>
<organism evidence="9 10">
    <name type="scientific">Tigriopus californicus</name>
    <name type="common">Marine copepod</name>
    <dbReference type="NCBI Taxonomy" id="6832"/>
    <lineage>
        <taxon>Eukaryota</taxon>
        <taxon>Metazoa</taxon>
        <taxon>Ecdysozoa</taxon>
        <taxon>Arthropoda</taxon>
        <taxon>Crustacea</taxon>
        <taxon>Multicrustacea</taxon>
        <taxon>Hexanauplia</taxon>
        <taxon>Copepoda</taxon>
        <taxon>Harpacticoida</taxon>
        <taxon>Harpacticidae</taxon>
        <taxon>Tigriopus</taxon>
    </lineage>
</organism>
<feature type="compositionally biased region" description="Low complexity" evidence="6">
    <location>
        <begin position="129"/>
        <end position="149"/>
    </location>
</feature>
<dbReference type="PANTHER" id="PTHR10383">
    <property type="entry name" value="SERINE INCORPORATOR"/>
    <property type="match status" value="1"/>
</dbReference>
<evidence type="ECO:0000256" key="5">
    <source>
        <dbReference type="ARBA" id="ARBA00023136"/>
    </source>
</evidence>
<comment type="similarity">
    <text evidence="2">Belongs to the TDE1 family.</text>
</comment>
<dbReference type="Proteomes" id="UP000318571">
    <property type="component" value="Chromosome 2"/>
</dbReference>
<evidence type="ECO:0000256" key="2">
    <source>
        <dbReference type="ARBA" id="ARBA00006665"/>
    </source>
</evidence>
<keyword evidence="10" id="KW-1185">Reference proteome</keyword>
<name>A0A553PA78_TIGCA</name>
<feature type="compositionally biased region" description="Basic and acidic residues" evidence="6">
    <location>
        <begin position="1"/>
        <end position="10"/>
    </location>
</feature>
<dbReference type="SUPFAM" id="SSF47923">
    <property type="entry name" value="Ypt/Rab-GAP domain of gyp1p"/>
    <property type="match status" value="2"/>
</dbReference>
<feature type="transmembrane region" description="Helical" evidence="7">
    <location>
        <begin position="911"/>
        <end position="934"/>
    </location>
</feature>
<dbReference type="PANTHER" id="PTHR10383:SF9">
    <property type="entry name" value="SERINE INCORPORATOR, ISOFORM F"/>
    <property type="match status" value="1"/>
</dbReference>
<feature type="region of interest" description="Disordered" evidence="6">
    <location>
        <begin position="849"/>
        <end position="868"/>
    </location>
</feature>
<dbReference type="GO" id="GO:0016020">
    <property type="term" value="C:membrane"/>
    <property type="evidence" value="ECO:0007669"/>
    <property type="project" value="UniProtKB-SubCell"/>
</dbReference>
<dbReference type="FunFam" id="1.10.472.80:FF:000001">
    <property type="entry name" value="TBC1 domain family member 22B"/>
    <property type="match status" value="1"/>
</dbReference>
<feature type="transmembrane region" description="Helical" evidence="7">
    <location>
        <begin position="612"/>
        <end position="630"/>
    </location>
</feature>
<evidence type="ECO:0000256" key="4">
    <source>
        <dbReference type="ARBA" id="ARBA00022989"/>
    </source>
</evidence>
<keyword evidence="5 7" id="KW-0472">Membrane</keyword>
<feature type="transmembrane region" description="Helical" evidence="7">
    <location>
        <begin position="679"/>
        <end position="702"/>
    </location>
</feature>
<feature type="domain" description="Rab-GAP TBC" evidence="8">
    <location>
        <begin position="187"/>
        <end position="374"/>
    </location>
</feature>
<keyword evidence="4 7" id="KW-1133">Transmembrane helix</keyword>
<dbReference type="Pfam" id="PF03348">
    <property type="entry name" value="Serinc"/>
    <property type="match status" value="1"/>
</dbReference>
<dbReference type="SMART" id="SM00164">
    <property type="entry name" value="TBC"/>
    <property type="match status" value="1"/>
</dbReference>
<sequence>MSSNKYEKANLDATSSSSFWKKSSMKAVPGRPNPSSSVLAKQTLPAGSSGSGTSTNGHKLKSFSDFEASVSDAWNSEEPLPASLAASGATATGGRPTTSQASSSTSSVTTPKAPVIMSSVFKPETTKGSVSSRNGSPSSPIHSNSSDKSQTSPVTSGMLSSRWEKVDKLLSHPNLDLDELRKASWSGLPPTSRPKAWKILCGYLPSIVSRQDEVLQRKQDEYKQYVVQYFQTKDQDIHQETYRQIHIDIPRMSPVIALFQQKYICPGRDVATIQVELELSDEQKDAIEADSFWCLTKVLGGIQDNYTFAQPGIQLKVKQLEELVFRLDQELHDHLQSHEVTYLQFAFRWMNNILMRELPIKATIRLWDTYLSELEGFSHFHLYVCAAFLTHWKCELMKRRDFHTLLMFLQNLPTAKWGDREIDLLVAEAFRLSYLFANAPRHFTTTGGTSTTAVPSSANMAGGGIGEEDEEQLLPTCCPIRVPLRFSMMHNCKPSCASKICPQWSAISFEHELKRSKCLYVLAVVFTAITMGSVTIPSFQRHLHRIFRDLDATCKDLKMGNNCMRLTGYMAVFKIAFAVTVFFLALALITLRLPEVKRGRAHVHNRMWPFKGLMVVLLIIAAFVVPISHLNTLHTSWIYTCHIGNWIFIVVQTIYLVQVSNQICMGIQKRATYQRLWRLLELGSSISVVSIWVIMSITLFLIHGQRQYCLTKQLILISNTGLCCTIILASITPCARGSGRANLYYDQQAYQSSMYANRLIQSGLVVVYTTFWIWSAMQSSPEQPGAVETSFLMDEDDIACRSHRSSRFVEDSLTGTAVVMAAFTLIYITSKWEMTHELKEQKSVAPSTFGGNALPATQPGPTSPKARDTPTTYQISLFHLFLILVIMHLTTQLTKWFHPDGYSRPDFEKSWTIVVIKVASGWSAAFLYLLYLLLPTRCIPTQFQDSGTTVTLEQQQQPQQPQREQPVPENIELNFNPRLSNFQSFPIADLRQNLGHI</sequence>
<accession>A0A553PA78</accession>
<feature type="transmembrane region" description="Helical" evidence="7">
    <location>
        <begin position="566"/>
        <end position="591"/>
    </location>
</feature>
<keyword evidence="3 7" id="KW-0812">Transmembrane</keyword>
<feature type="compositionally biased region" description="Low complexity" evidence="6">
    <location>
        <begin position="79"/>
        <end position="110"/>
    </location>
</feature>
<feature type="transmembrane region" description="Helical" evidence="7">
    <location>
        <begin position="518"/>
        <end position="539"/>
    </location>
</feature>
<dbReference type="PROSITE" id="PS50086">
    <property type="entry name" value="TBC_RABGAP"/>
    <property type="match status" value="1"/>
</dbReference>
<evidence type="ECO:0000256" key="7">
    <source>
        <dbReference type="SAM" id="Phobius"/>
    </source>
</evidence>
<feature type="transmembrane region" description="Helical" evidence="7">
    <location>
        <begin position="812"/>
        <end position="829"/>
    </location>
</feature>
<protein>
    <recommendedName>
        <fullName evidence="8">Rab-GAP TBC domain-containing protein</fullName>
    </recommendedName>
</protein>
<dbReference type="Pfam" id="PF00566">
    <property type="entry name" value="RabGAP-TBC"/>
    <property type="match status" value="1"/>
</dbReference>
<feature type="compositionally biased region" description="Low complexity" evidence="6">
    <location>
        <begin position="47"/>
        <end position="57"/>
    </location>
</feature>
<feature type="transmembrane region" description="Helical" evidence="7">
    <location>
        <begin position="636"/>
        <end position="658"/>
    </location>
</feature>
<feature type="region of interest" description="Disordered" evidence="6">
    <location>
        <begin position="1"/>
        <end position="158"/>
    </location>
</feature>